<dbReference type="PIRSF" id="PIRSF016789">
    <property type="entry name" value="DUF454"/>
    <property type="match status" value="1"/>
</dbReference>
<keyword evidence="1 2" id="KW-0472">Membrane</keyword>
<keyword evidence="1" id="KW-0997">Cell inner membrane</keyword>
<dbReference type="EMBL" id="JAOWKX010000001">
    <property type="protein sequence ID" value="MCV2883558.1"/>
    <property type="molecule type" value="Genomic_DNA"/>
</dbReference>
<dbReference type="RefSeq" id="WP_263710754.1">
    <property type="nucleotide sequence ID" value="NZ_JAOWKX010000001.1"/>
</dbReference>
<feature type="transmembrane region" description="Helical" evidence="2">
    <location>
        <begin position="12"/>
        <end position="40"/>
    </location>
</feature>
<keyword evidence="2" id="KW-1133">Transmembrane helix</keyword>
<feature type="transmembrane region" description="Helical" evidence="2">
    <location>
        <begin position="95"/>
        <end position="113"/>
    </location>
</feature>
<feature type="transmembrane region" description="Helical" evidence="2">
    <location>
        <begin position="73"/>
        <end position="89"/>
    </location>
</feature>
<evidence type="ECO:0000313" key="3">
    <source>
        <dbReference type="EMBL" id="MCV2883558.1"/>
    </source>
</evidence>
<sequence length="119" mass="13535">MKKVISLVFAYLFLALALLGVFLPGLPTVPFLLLTAWFAARGSARLHQWLYDHPQLGKLLIDWEQQKAISRKSKYIAVLMLILSWGILYSRSNNMLLLTGLAVFFLLIAMFLVTRAEPK</sequence>
<dbReference type="PANTHER" id="PTHR35813">
    <property type="entry name" value="INNER MEMBRANE PROTEIN YBAN"/>
    <property type="match status" value="1"/>
</dbReference>
<keyword evidence="2" id="KW-0812">Transmembrane</keyword>
<protein>
    <recommendedName>
        <fullName evidence="1">Inner membrane protein</fullName>
    </recommendedName>
</protein>
<dbReference type="PANTHER" id="PTHR35813:SF1">
    <property type="entry name" value="INNER MEMBRANE PROTEIN YBAN"/>
    <property type="match status" value="1"/>
</dbReference>
<name>A0ABT3A4M4_9ALTE</name>
<evidence type="ECO:0000313" key="4">
    <source>
        <dbReference type="Proteomes" id="UP001652504"/>
    </source>
</evidence>
<dbReference type="Proteomes" id="UP001652504">
    <property type="component" value="Unassembled WGS sequence"/>
</dbReference>
<evidence type="ECO:0000256" key="2">
    <source>
        <dbReference type="SAM" id="Phobius"/>
    </source>
</evidence>
<comment type="subcellular location">
    <subcellularLocation>
        <location evidence="1">Cell inner membrane</location>
        <topology evidence="1">Multi-pass membrane protein</topology>
    </subcellularLocation>
</comment>
<accession>A0ABT3A4M4</accession>
<comment type="caution">
    <text evidence="3">The sequence shown here is derived from an EMBL/GenBank/DDBJ whole genome shotgun (WGS) entry which is preliminary data.</text>
</comment>
<proteinExistence type="predicted"/>
<keyword evidence="4" id="KW-1185">Reference proteome</keyword>
<reference evidence="3 4" key="1">
    <citation type="submission" date="2022-10" db="EMBL/GenBank/DDBJ databases">
        <title>Aestuariibacter sp. AA17 isolated from Montipora capitata coral fragment.</title>
        <authorList>
            <person name="Emsley S.A."/>
            <person name="Pfannmuller K.M."/>
            <person name="Loughran R.M."/>
            <person name="Shlafstein M."/>
            <person name="Papke E."/>
            <person name="Saw J.H."/>
            <person name="Ushijima B."/>
            <person name="Videau P."/>
        </authorList>
    </citation>
    <scope>NUCLEOTIDE SEQUENCE [LARGE SCALE GENOMIC DNA]</scope>
    <source>
        <strain evidence="3 4">AA17</strain>
    </source>
</reference>
<organism evidence="3 4">
    <name type="scientific">Fluctibacter corallii</name>
    <dbReference type="NCBI Taxonomy" id="2984329"/>
    <lineage>
        <taxon>Bacteria</taxon>
        <taxon>Pseudomonadati</taxon>
        <taxon>Pseudomonadota</taxon>
        <taxon>Gammaproteobacteria</taxon>
        <taxon>Alteromonadales</taxon>
        <taxon>Alteromonadaceae</taxon>
        <taxon>Fluctibacter</taxon>
    </lineage>
</organism>
<dbReference type="Pfam" id="PF04304">
    <property type="entry name" value="DUF454"/>
    <property type="match status" value="1"/>
</dbReference>
<evidence type="ECO:0000256" key="1">
    <source>
        <dbReference type="PIRNR" id="PIRNR016789"/>
    </source>
</evidence>
<gene>
    <name evidence="3" type="ORF">OE749_02450</name>
</gene>
<dbReference type="InterPro" id="IPR007401">
    <property type="entry name" value="DUF454"/>
</dbReference>
<keyword evidence="1" id="KW-1003">Cell membrane</keyword>